<comment type="caution">
    <text evidence="11">The sequence shown here is derived from an EMBL/GenBank/DDBJ whole genome shotgun (WGS) entry which is preliminary data.</text>
</comment>
<dbReference type="NCBIfam" id="TIGR01356">
    <property type="entry name" value="aroA"/>
    <property type="match status" value="1"/>
</dbReference>
<dbReference type="HAMAP" id="MF_00210">
    <property type="entry name" value="EPSP_synth"/>
    <property type="match status" value="1"/>
</dbReference>
<dbReference type="GO" id="GO:0008652">
    <property type="term" value="P:amino acid biosynthetic process"/>
    <property type="evidence" value="ECO:0007669"/>
    <property type="project" value="UniProtKB-KW"/>
</dbReference>
<evidence type="ECO:0000256" key="4">
    <source>
        <dbReference type="ARBA" id="ARBA00022490"/>
    </source>
</evidence>
<dbReference type="PROSITE" id="PS00104">
    <property type="entry name" value="EPSP_SYNTHASE_1"/>
    <property type="match status" value="1"/>
</dbReference>
<keyword evidence="4 9" id="KW-0963">Cytoplasm</keyword>
<reference evidence="11 12" key="1">
    <citation type="submission" date="2018-01" db="EMBL/GenBank/DDBJ databases">
        <title>Metagenomic assembled genomes from two thermal pools in the Uzon Caldera, Kamchatka, Russia.</title>
        <authorList>
            <person name="Wilkins L."/>
            <person name="Ettinger C."/>
        </authorList>
    </citation>
    <scope>NUCLEOTIDE SEQUENCE [LARGE SCALE GENOMIC DNA]</scope>
    <source>
        <strain evidence="11">ZAV-04</strain>
    </source>
</reference>
<dbReference type="InterPro" id="IPR001986">
    <property type="entry name" value="Enolpyruvate_Tfrase_dom"/>
</dbReference>
<feature type="active site" description="Proton acceptor" evidence="9">
    <location>
        <position position="317"/>
    </location>
</feature>
<feature type="binding site" evidence="9">
    <location>
        <position position="169"/>
    </location>
    <ligand>
        <name>phosphoenolpyruvate</name>
        <dbReference type="ChEBI" id="CHEBI:58702"/>
    </ligand>
</feature>
<evidence type="ECO:0000313" key="11">
    <source>
        <dbReference type="EMBL" id="PMP69768.1"/>
    </source>
</evidence>
<dbReference type="SUPFAM" id="SSF55205">
    <property type="entry name" value="EPT/RTPC-like"/>
    <property type="match status" value="1"/>
</dbReference>
<comment type="similarity">
    <text evidence="3 9">Belongs to the EPSP synthase family.</text>
</comment>
<feature type="binding site" evidence="9">
    <location>
        <position position="21"/>
    </location>
    <ligand>
        <name>phosphoenolpyruvate</name>
        <dbReference type="ChEBI" id="CHEBI:58702"/>
    </ligand>
</feature>
<feature type="binding site" evidence="9">
    <location>
        <position position="21"/>
    </location>
    <ligand>
        <name>3-phosphoshikimate</name>
        <dbReference type="ChEBI" id="CHEBI:145989"/>
    </ligand>
</feature>
<feature type="binding site" evidence="9">
    <location>
        <position position="26"/>
    </location>
    <ligand>
        <name>3-phosphoshikimate</name>
        <dbReference type="ChEBI" id="CHEBI:145989"/>
    </ligand>
</feature>
<dbReference type="EMBL" id="PNIO01000052">
    <property type="protein sequence ID" value="PMP69768.1"/>
    <property type="molecule type" value="Genomic_DNA"/>
</dbReference>
<comment type="subcellular location">
    <subcellularLocation>
        <location evidence="9">Cytoplasm</location>
    </subcellularLocation>
</comment>
<feature type="binding site" evidence="9">
    <location>
        <position position="167"/>
    </location>
    <ligand>
        <name>3-phosphoshikimate</name>
        <dbReference type="ChEBI" id="CHEBI:145989"/>
    </ligand>
</feature>
<evidence type="ECO:0000256" key="3">
    <source>
        <dbReference type="ARBA" id="ARBA00009948"/>
    </source>
</evidence>
<dbReference type="InterPro" id="IPR036968">
    <property type="entry name" value="Enolpyruvate_Tfrase_sf"/>
</dbReference>
<comment type="pathway">
    <text evidence="2 9">Metabolic intermediate biosynthesis; chorismate biosynthesis; chorismate from D-erythrose 4-phosphate and phosphoenolpyruvate: step 6/7.</text>
</comment>
<dbReference type="PROSITE" id="PS00885">
    <property type="entry name" value="EPSP_SYNTHASE_2"/>
    <property type="match status" value="1"/>
</dbReference>
<feature type="binding site" evidence="9">
    <location>
        <position position="344"/>
    </location>
    <ligand>
        <name>3-phosphoshikimate</name>
        <dbReference type="ChEBI" id="CHEBI:145989"/>
    </ligand>
</feature>
<evidence type="ECO:0000256" key="5">
    <source>
        <dbReference type="ARBA" id="ARBA00022605"/>
    </source>
</evidence>
<feature type="binding site" evidence="9">
    <location>
        <position position="348"/>
    </location>
    <ligand>
        <name>phosphoenolpyruvate</name>
        <dbReference type="ChEBI" id="CHEBI:58702"/>
    </ligand>
</feature>
<evidence type="ECO:0000313" key="12">
    <source>
        <dbReference type="Proteomes" id="UP000242288"/>
    </source>
</evidence>
<comment type="caution">
    <text evidence="9">Lacks conserved residue(s) required for the propagation of feature annotation.</text>
</comment>
<dbReference type="GO" id="GO:0009423">
    <property type="term" value="P:chorismate biosynthetic process"/>
    <property type="evidence" value="ECO:0007669"/>
    <property type="project" value="UniProtKB-UniRule"/>
</dbReference>
<dbReference type="GO" id="GO:0003866">
    <property type="term" value="F:3-phosphoshikimate 1-carboxyvinyltransferase activity"/>
    <property type="evidence" value="ECO:0007669"/>
    <property type="project" value="UniProtKB-UniRule"/>
</dbReference>
<dbReference type="PANTHER" id="PTHR21090">
    <property type="entry name" value="AROM/DEHYDROQUINATE SYNTHASE"/>
    <property type="match status" value="1"/>
</dbReference>
<dbReference type="Gene3D" id="3.65.10.10">
    <property type="entry name" value="Enolpyruvate transferase domain"/>
    <property type="match status" value="2"/>
</dbReference>
<evidence type="ECO:0000259" key="10">
    <source>
        <dbReference type="Pfam" id="PF00275"/>
    </source>
</evidence>
<protein>
    <recommendedName>
        <fullName evidence="9">3-phosphoshikimate 1-carboxyvinyltransferase</fullName>
        <ecNumber evidence="9">2.5.1.19</ecNumber>
    </recommendedName>
    <alternativeName>
        <fullName evidence="9">5-enolpyruvylshikimate-3-phosphate synthase</fullName>
        <shortName evidence="9">EPSP synthase</shortName>
        <shortName evidence="9">EPSPS</shortName>
    </alternativeName>
</protein>
<proteinExistence type="inferred from homology"/>
<name>A0A2J6WHA3_9BACT</name>
<feature type="binding site" evidence="9">
    <location>
        <position position="94"/>
    </location>
    <ligand>
        <name>phosphoenolpyruvate</name>
        <dbReference type="ChEBI" id="CHEBI:58702"/>
    </ligand>
</feature>
<evidence type="ECO:0000256" key="8">
    <source>
        <dbReference type="ARBA" id="ARBA00044633"/>
    </source>
</evidence>
<dbReference type="Proteomes" id="UP000242288">
    <property type="component" value="Unassembled WGS sequence"/>
</dbReference>
<feature type="binding site" evidence="9">
    <location>
        <position position="317"/>
    </location>
    <ligand>
        <name>3-phosphoshikimate</name>
        <dbReference type="ChEBI" id="CHEBI:145989"/>
    </ligand>
</feature>
<feature type="domain" description="Enolpyruvate transferase" evidence="10">
    <location>
        <begin position="6"/>
        <end position="423"/>
    </location>
</feature>
<comment type="catalytic activity">
    <reaction evidence="8">
        <text>3-phosphoshikimate + phosphoenolpyruvate = 5-O-(1-carboxyvinyl)-3-phosphoshikimate + phosphate</text>
        <dbReference type="Rhea" id="RHEA:21256"/>
        <dbReference type="ChEBI" id="CHEBI:43474"/>
        <dbReference type="ChEBI" id="CHEBI:57701"/>
        <dbReference type="ChEBI" id="CHEBI:58702"/>
        <dbReference type="ChEBI" id="CHEBI:145989"/>
        <dbReference type="EC" id="2.5.1.19"/>
    </reaction>
    <physiologicalReaction direction="left-to-right" evidence="8">
        <dbReference type="Rhea" id="RHEA:21257"/>
    </physiologicalReaction>
</comment>
<dbReference type="FunFam" id="3.65.10.10:FF:000005">
    <property type="entry name" value="3-phosphoshikimate 1-carboxyvinyltransferase"/>
    <property type="match status" value="1"/>
</dbReference>
<dbReference type="InterPro" id="IPR013792">
    <property type="entry name" value="RNA3'P_cycl/enolpyr_Trfase_a/b"/>
</dbReference>
<dbReference type="GO" id="GO:0005737">
    <property type="term" value="C:cytoplasm"/>
    <property type="evidence" value="ECO:0007669"/>
    <property type="project" value="UniProtKB-SubCell"/>
</dbReference>
<gene>
    <name evidence="9 11" type="primary">aroA</name>
    <name evidence="11" type="ORF">C0186_05920</name>
</gene>
<dbReference type="PIRSF" id="PIRSF000505">
    <property type="entry name" value="EPSPS"/>
    <property type="match status" value="1"/>
</dbReference>
<comment type="subunit">
    <text evidence="9">Monomer.</text>
</comment>
<dbReference type="UniPathway" id="UPA00053">
    <property type="reaction ID" value="UER00089"/>
</dbReference>
<evidence type="ECO:0000256" key="9">
    <source>
        <dbReference type="HAMAP-Rule" id="MF_00210"/>
    </source>
</evidence>
<feature type="binding site" evidence="9">
    <location>
        <position position="122"/>
    </location>
    <ligand>
        <name>phosphoenolpyruvate</name>
        <dbReference type="ChEBI" id="CHEBI:58702"/>
    </ligand>
</feature>
<sequence>MEKVIRKAKALKGQITPPADKSISHRAVMFASLAEGASRIKNFLWAKDPLSSLNAMRLLGVDIQITETKEIIVNATGLHSLKEPDNVIDCGNSGTTIRLLSGILAGQPFLSILTGDESLRQRPMRRIIEPLNLMGAHILGRDSNKFPPLVIKGGCLKGINYNMPIASAQVKSAILLAALFAEGETSVTEPHKSRDHTEKMLKSMGVKLEINNNTIKITPPKYPLNPFDITIPNDFSSAAFFIAGACLVADSEVVIKNVCLNETRTGFLEVLKLMGAKIEIFNLKQQAGEPVGDILVKTASALKAVTVQGEIIPKLIDEFPILCVVATQAEGTTVIRDAKDLRAKESDRIRAMTIELSKMGADIKELDDGVEITGPCKLMGAQVYSYKDHRIAMALSIAALIAEGETVIKDADCVDISFPEFYHLLETLQR</sequence>
<dbReference type="CDD" id="cd01556">
    <property type="entry name" value="EPSP_synthase"/>
    <property type="match status" value="1"/>
</dbReference>
<dbReference type="InterPro" id="IPR023193">
    <property type="entry name" value="EPSP_synthase_CS"/>
</dbReference>
<accession>A0A2J6WHA3</accession>
<evidence type="ECO:0000256" key="6">
    <source>
        <dbReference type="ARBA" id="ARBA00022679"/>
    </source>
</evidence>
<evidence type="ECO:0000256" key="1">
    <source>
        <dbReference type="ARBA" id="ARBA00002174"/>
    </source>
</evidence>
<evidence type="ECO:0000256" key="2">
    <source>
        <dbReference type="ARBA" id="ARBA00004811"/>
    </source>
</evidence>
<dbReference type="GO" id="GO:0009073">
    <property type="term" value="P:aromatic amino acid family biosynthetic process"/>
    <property type="evidence" value="ECO:0007669"/>
    <property type="project" value="UniProtKB-KW"/>
</dbReference>
<keyword evidence="6 9" id="KW-0808">Transferase</keyword>
<dbReference type="EC" id="2.5.1.19" evidence="9"/>
<organism evidence="11 12">
    <name type="scientific">Thermodesulfovibrio aggregans</name>
    <dbReference type="NCBI Taxonomy" id="86166"/>
    <lineage>
        <taxon>Bacteria</taxon>
        <taxon>Pseudomonadati</taxon>
        <taxon>Nitrospirota</taxon>
        <taxon>Thermodesulfovibrionia</taxon>
        <taxon>Thermodesulfovibrionales</taxon>
        <taxon>Thermodesulfovibrionaceae</taxon>
        <taxon>Thermodesulfovibrio</taxon>
    </lineage>
</organism>
<evidence type="ECO:0000256" key="7">
    <source>
        <dbReference type="ARBA" id="ARBA00023141"/>
    </source>
</evidence>
<dbReference type="Pfam" id="PF00275">
    <property type="entry name" value="EPSP_synthase"/>
    <property type="match status" value="1"/>
</dbReference>
<feature type="binding site" evidence="9">
    <location>
        <position position="390"/>
    </location>
    <ligand>
        <name>phosphoenolpyruvate</name>
        <dbReference type="ChEBI" id="CHEBI:58702"/>
    </ligand>
</feature>
<dbReference type="FunFam" id="3.65.10.10:FF:000006">
    <property type="entry name" value="3-phosphoshikimate 1-carboxyvinyltransferase"/>
    <property type="match status" value="1"/>
</dbReference>
<dbReference type="InterPro" id="IPR006264">
    <property type="entry name" value="EPSP_synthase"/>
</dbReference>
<dbReference type="AlphaFoldDB" id="A0A2J6WHA3"/>
<dbReference type="PANTHER" id="PTHR21090:SF5">
    <property type="entry name" value="PENTAFUNCTIONAL AROM POLYPEPTIDE"/>
    <property type="match status" value="1"/>
</dbReference>
<keyword evidence="5 9" id="KW-0028">Amino-acid biosynthesis</keyword>
<keyword evidence="7 9" id="KW-0057">Aromatic amino acid biosynthesis</keyword>
<feature type="binding site" evidence="9">
    <location>
        <position position="22"/>
    </location>
    <ligand>
        <name>3-phosphoshikimate</name>
        <dbReference type="ChEBI" id="CHEBI:145989"/>
    </ligand>
</feature>
<feature type="binding site" evidence="9">
    <location>
        <position position="169"/>
    </location>
    <ligand>
        <name>3-phosphoshikimate</name>
        <dbReference type="ChEBI" id="CHEBI:145989"/>
    </ligand>
</feature>
<comment type="function">
    <text evidence="1 9">Catalyzes the transfer of the enolpyruvyl moiety of phosphoenolpyruvate (PEP) to the 5-hydroxyl of shikimate-3-phosphate (S3P) to produce enolpyruvyl shikimate-3-phosphate and inorganic phosphate.</text>
</comment>